<accession>A0A7C8KD88</accession>
<comment type="caution">
    <text evidence="1">The sequence shown here is derived from an EMBL/GenBank/DDBJ whole genome shotgun (WGS) entry which is preliminary data.</text>
</comment>
<reference evidence="1 2" key="1">
    <citation type="submission" date="2019-03" db="EMBL/GenBank/DDBJ databases">
        <title>Nematode-trapping fungi genome.</title>
        <authorList>
            <person name="Vidal-Diez De Ulzurrun G."/>
        </authorList>
    </citation>
    <scope>NUCLEOTIDE SEQUENCE [LARGE SCALE GENOMIC DNA]</scope>
    <source>
        <strain evidence="1 2">TWF154</strain>
    </source>
</reference>
<gene>
    <name evidence="1" type="ORF">EYR41_007026</name>
</gene>
<proteinExistence type="predicted"/>
<dbReference type="EMBL" id="SOZJ01000004">
    <property type="protein sequence ID" value="TGJ67934.1"/>
    <property type="molecule type" value="Genomic_DNA"/>
</dbReference>
<organism evidence="1 2">
    <name type="scientific">Orbilia oligospora</name>
    <name type="common">Nematode-trapping fungus</name>
    <name type="synonym">Arthrobotrys oligospora</name>
    <dbReference type="NCBI Taxonomy" id="2813651"/>
    <lineage>
        <taxon>Eukaryota</taxon>
        <taxon>Fungi</taxon>
        <taxon>Dikarya</taxon>
        <taxon>Ascomycota</taxon>
        <taxon>Pezizomycotina</taxon>
        <taxon>Orbiliomycetes</taxon>
        <taxon>Orbiliales</taxon>
        <taxon>Orbiliaceae</taxon>
        <taxon>Orbilia</taxon>
    </lineage>
</organism>
<evidence type="ECO:0000313" key="1">
    <source>
        <dbReference type="EMBL" id="TGJ67934.1"/>
    </source>
</evidence>
<protein>
    <submittedName>
        <fullName evidence="1">Uncharacterized protein</fullName>
    </submittedName>
</protein>
<dbReference type="Proteomes" id="UP000297595">
    <property type="component" value="Unassembled WGS sequence"/>
</dbReference>
<evidence type="ECO:0000313" key="2">
    <source>
        <dbReference type="Proteomes" id="UP000297595"/>
    </source>
</evidence>
<sequence>MTIQSELRRRSRCTTQRSRLDLDETKREETILIGRIPCQAFFGLRNLWPQQLEQLSSSSVSSTIPPSVLQMLYYATYSWADCD</sequence>
<name>A0A7C8KD88_ORBOL</name>
<dbReference type="AlphaFoldDB" id="A0A7C8KD88"/>